<evidence type="ECO:0000256" key="1">
    <source>
        <dbReference type="ARBA" id="ARBA00005775"/>
    </source>
</evidence>
<dbReference type="InterPro" id="IPR003890">
    <property type="entry name" value="MIF4G-like_typ-3"/>
</dbReference>
<evidence type="ECO:0000259" key="14">
    <source>
        <dbReference type="PROSITE" id="PS51363"/>
    </source>
</evidence>
<proteinExistence type="inferred from homology"/>
<feature type="compositionally biased region" description="Polar residues" evidence="13">
    <location>
        <begin position="394"/>
        <end position="423"/>
    </location>
</feature>
<keyword evidence="4" id="KW-1017">Isopeptide bond</keyword>
<dbReference type="PANTHER" id="PTHR23253">
    <property type="entry name" value="EUKARYOTIC TRANSLATION INITIATION FACTOR 4 GAMMA"/>
    <property type="match status" value="1"/>
</dbReference>
<name>A0AAW1U543_9CUCU</name>
<keyword evidence="9" id="KW-0007">Acetylation</keyword>
<evidence type="ECO:0000256" key="13">
    <source>
        <dbReference type="SAM" id="MobiDB-lite"/>
    </source>
</evidence>
<evidence type="ECO:0000256" key="12">
    <source>
        <dbReference type="ARBA" id="ARBA00046720"/>
    </source>
</evidence>
<feature type="compositionally biased region" description="Basic and acidic residues" evidence="13">
    <location>
        <begin position="77"/>
        <end position="88"/>
    </location>
</feature>
<dbReference type="Pfam" id="PF02020">
    <property type="entry name" value="W2"/>
    <property type="match status" value="1"/>
</dbReference>
<comment type="function">
    <text evidence="10">Appears to play a role in the switch from cap-dependent to IRES-mediated translation during mitosis, apoptosis and viral infection. Cleaved by some caspases and viral proteases.</text>
</comment>
<evidence type="ECO:0000256" key="2">
    <source>
        <dbReference type="ARBA" id="ARBA00022481"/>
    </source>
</evidence>
<dbReference type="CDD" id="cd11559">
    <property type="entry name" value="W2_eIF4G1_like"/>
    <property type="match status" value="1"/>
</dbReference>
<evidence type="ECO:0000256" key="6">
    <source>
        <dbReference type="ARBA" id="ARBA00022843"/>
    </source>
</evidence>
<keyword evidence="2" id="KW-0488">Methylation</keyword>
<evidence type="ECO:0000256" key="8">
    <source>
        <dbReference type="ARBA" id="ARBA00022917"/>
    </source>
</evidence>
<evidence type="ECO:0000256" key="4">
    <source>
        <dbReference type="ARBA" id="ARBA00022499"/>
    </source>
</evidence>
<evidence type="ECO:0000313" key="16">
    <source>
        <dbReference type="Proteomes" id="UP001431783"/>
    </source>
</evidence>
<keyword evidence="6" id="KW-0832">Ubl conjugation</keyword>
<evidence type="ECO:0000256" key="11">
    <source>
        <dbReference type="ARBA" id="ARBA00040449"/>
    </source>
</evidence>
<dbReference type="SUPFAM" id="SSF48371">
    <property type="entry name" value="ARM repeat"/>
    <property type="match status" value="3"/>
</dbReference>
<dbReference type="AlphaFoldDB" id="A0AAW1U543"/>
<dbReference type="GO" id="GO:0003729">
    <property type="term" value="F:mRNA binding"/>
    <property type="evidence" value="ECO:0007669"/>
    <property type="project" value="TreeGrafter"/>
</dbReference>
<dbReference type="Gene3D" id="1.25.40.180">
    <property type="match status" value="3"/>
</dbReference>
<feature type="region of interest" description="Disordered" evidence="13">
    <location>
        <begin position="500"/>
        <end position="520"/>
    </location>
</feature>
<feature type="compositionally biased region" description="Basic and acidic residues" evidence="13">
    <location>
        <begin position="504"/>
        <end position="520"/>
    </location>
</feature>
<keyword evidence="8" id="KW-0648">Protein biosynthesis</keyword>
<organism evidence="15 16">
    <name type="scientific">Henosepilachna vigintioctopunctata</name>
    <dbReference type="NCBI Taxonomy" id="420089"/>
    <lineage>
        <taxon>Eukaryota</taxon>
        <taxon>Metazoa</taxon>
        <taxon>Ecdysozoa</taxon>
        <taxon>Arthropoda</taxon>
        <taxon>Hexapoda</taxon>
        <taxon>Insecta</taxon>
        <taxon>Pterygota</taxon>
        <taxon>Neoptera</taxon>
        <taxon>Endopterygota</taxon>
        <taxon>Coleoptera</taxon>
        <taxon>Polyphaga</taxon>
        <taxon>Cucujiformia</taxon>
        <taxon>Coccinelloidea</taxon>
        <taxon>Coccinellidae</taxon>
        <taxon>Epilachninae</taxon>
        <taxon>Epilachnini</taxon>
        <taxon>Henosepilachna</taxon>
    </lineage>
</organism>
<dbReference type="SMART" id="SM00543">
    <property type="entry name" value="MIF4G"/>
    <property type="match status" value="1"/>
</dbReference>
<feature type="region of interest" description="Disordered" evidence="13">
    <location>
        <begin position="37"/>
        <end position="88"/>
    </location>
</feature>
<dbReference type="PROSITE" id="PS51363">
    <property type="entry name" value="W2"/>
    <property type="match status" value="1"/>
</dbReference>
<keyword evidence="16" id="KW-1185">Reference proteome</keyword>
<keyword evidence="3" id="KW-0678">Repressor</keyword>
<reference evidence="15 16" key="1">
    <citation type="submission" date="2023-03" db="EMBL/GenBank/DDBJ databases">
        <title>Genome insight into feeding habits of ladybird beetles.</title>
        <authorList>
            <person name="Li H.-S."/>
            <person name="Huang Y.-H."/>
            <person name="Pang H."/>
        </authorList>
    </citation>
    <scope>NUCLEOTIDE SEQUENCE [LARGE SCALE GENOMIC DNA]</scope>
    <source>
        <strain evidence="15">SYSU_2023b</strain>
        <tissue evidence="15">Whole body</tissue>
    </source>
</reference>
<evidence type="ECO:0000256" key="7">
    <source>
        <dbReference type="ARBA" id="ARBA00022845"/>
    </source>
</evidence>
<evidence type="ECO:0000256" key="5">
    <source>
        <dbReference type="ARBA" id="ARBA00022540"/>
    </source>
</evidence>
<dbReference type="PANTHER" id="PTHR23253:SF9">
    <property type="entry name" value="EUKARYOTIC TRANSLATION INITIATION FACTOR 4 GAMMA 2"/>
    <property type="match status" value="1"/>
</dbReference>
<evidence type="ECO:0000256" key="9">
    <source>
        <dbReference type="ARBA" id="ARBA00022990"/>
    </source>
</evidence>
<evidence type="ECO:0000256" key="10">
    <source>
        <dbReference type="ARBA" id="ARBA00037759"/>
    </source>
</evidence>
<dbReference type="Proteomes" id="UP001431783">
    <property type="component" value="Unassembled WGS sequence"/>
</dbReference>
<sequence length="875" mass="99895">MVSNVKRYLADKYCYIDRTQQEVYSKLKNLRCDSVRKQSRLTSNTESPRQAGPQARVSGKDNVQPAKRRWVPPSALRNHDVQSQESRNDQVFRKVRGILNKLTPEKFRKLSDDLLRVELQSSVILKGVIYLIFEKALDEPKYSSMYAQLCKRLDQEAPNFEQPGKPSTFRTLLLNKCRVEFENRNAAFERFVSGTDDDDDRRSIAKSKMLGNIKFMGELGKLDILQESILHRCIQQLLTRRSEDPFEDLECLSQIMRTCGRILDTNKGRGLMDQYFERMQVLVDNADLQPRIRFMLKDVIDLRSDGWVPRIANVVEGPMPINDIRPSEDDRLSFRRNDKMNDRDFTGPQIDLFRHPLKTRGGLDSMLRGISLAPSPTANLVPSGPYGPNGFGQRHNSGNQRSQFGYSTGNQRGQYKHNQNNNRDSSKNDTAPRFKKNLIVAADDINGLQLRPNTNLFNKATVKTNNLVNMRTSSLATSDNSPMPNPIKVLTPLVKEPLPIKQASQEKPKQSKKDKGPNKEDVLQKFTTILEDYWKGDLDLKQSLNAYKEHKVPEKYGKDVILAAYVQALDKTEVEQEKVIKLIGSIKEAGHLNGNVTPESLKAFCHLLEERDNSSLTAAAVLLGAAVIEQLASLSEIASVTEGGNLYPLFLMVLQHVHRRRGRTEITDLFGRSKVNLLSQLPENERSKERLSEVLEERELAFLYPLLRIQAELSRQLQIEPNPQAFYRWIRDHLDPASLAEPGFVSALVTALMKHITAEAADSETDEKVIADKEKALISKYRPVLQAFLREKLSLQLAALYSLQTHFHSLSFPRGQLLRWFMAMYDLEIVDEEAYFNWKEDVSDAYPGKGQALFQVNNWLTWLQEAESEEEEGDD</sequence>
<feature type="region of interest" description="Disordered" evidence="13">
    <location>
        <begin position="376"/>
        <end position="432"/>
    </location>
</feature>
<dbReference type="GO" id="GO:0016281">
    <property type="term" value="C:eukaryotic translation initiation factor 4F complex"/>
    <property type="evidence" value="ECO:0007669"/>
    <property type="project" value="TreeGrafter"/>
</dbReference>
<dbReference type="InterPro" id="IPR003307">
    <property type="entry name" value="W2_domain"/>
</dbReference>
<keyword evidence="7" id="KW-0810">Translation regulation</keyword>
<comment type="subunit">
    <text evidence="12">Interacts with the serine/threonine protein kinases MKNK1 and MKNK2. Binds EIF4A and EIF3. Interacts with MIF4GD. Interacts with DAZAP2.</text>
</comment>
<dbReference type="EMBL" id="JARQZJ010000034">
    <property type="protein sequence ID" value="KAK9875784.1"/>
    <property type="molecule type" value="Genomic_DNA"/>
</dbReference>
<protein>
    <recommendedName>
        <fullName evidence="11">Eukaryotic translation initiation factor 4 gamma 2</fullName>
    </recommendedName>
</protein>
<dbReference type="SMART" id="SM00515">
    <property type="entry name" value="eIF5C"/>
    <property type="match status" value="1"/>
</dbReference>
<dbReference type="GO" id="GO:0006417">
    <property type="term" value="P:regulation of translation"/>
    <property type="evidence" value="ECO:0007669"/>
    <property type="project" value="UniProtKB-KW"/>
</dbReference>
<dbReference type="Pfam" id="PF02854">
    <property type="entry name" value="MIF4G"/>
    <property type="match status" value="1"/>
</dbReference>
<gene>
    <name evidence="15" type="ORF">WA026_009576</name>
</gene>
<evidence type="ECO:0000313" key="15">
    <source>
        <dbReference type="EMBL" id="KAK9875784.1"/>
    </source>
</evidence>
<accession>A0AAW1U543</accession>
<evidence type="ECO:0000256" key="3">
    <source>
        <dbReference type="ARBA" id="ARBA00022491"/>
    </source>
</evidence>
<dbReference type="GO" id="GO:0003743">
    <property type="term" value="F:translation initiation factor activity"/>
    <property type="evidence" value="ECO:0007669"/>
    <property type="project" value="UniProtKB-KW"/>
</dbReference>
<comment type="caution">
    <text evidence="15">The sequence shown here is derived from an EMBL/GenBank/DDBJ whole genome shotgun (WGS) entry which is preliminary data.</text>
</comment>
<comment type="similarity">
    <text evidence="1">Belongs to the eukaryotic initiation factor 4G family.</text>
</comment>
<feature type="domain" description="W2" evidence="14">
    <location>
        <begin position="684"/>
        <end position="873"/>
    </location>
</feature>
<dbReference type="InterPro" id="IPR016024">
    <property type="entry name" value="ARM-type_fold"/>
</dbReference>
<keyword evidence="5" id="KW-0396">Initiation factor</keyword>